<dbReference type="CDD" id="cd11054">
    <property type="entry name" value="CYP24A1-like"/>
    <property type="match status" value="1"/>
</dbReference>
<evidence type="ECO:0000313" key="10">
    <source>
        <dbReference type="Proteomes" id="UP000186922"/>
    </source>
</evidence>
<dbReference type="STRING" id="947166.A0A1D1VQL8"/>
<organism evidence="9 10">
    <name type="scientific">Ramazzottius varieornatus</name>
    <name type="common">Water bear</name>
    <name type="synonym">Tardigrade</name>
    <dbReference type="NCBI Taxonomy" id="947166"/>
    <lineage>
        <taxon>Eukaryota</taxon>
        <taxon>Metazoa</taxon>
        <taxon>Ecdysozoa</taxon>
        <taxon>Tardigrada</taxon>
        <taxon>Eutardigrada</taxon>
        <taxon>Parachela</taxon>
        <taxon>Hypsibioidea</taxon>
        <taxon>Ramazzottiidae</taxon>
        <taxon>Ramazzottius</taxon>
    </lineage>
</organism>
<dbReference type="InterPro" id="IPR002401">
    <property type="entry name" value="Cyt_P450_E_grp-I"/>
</dbReference>
<dbReference type="InterPro" id="IPR050479">
    <property type="entry name" value="CYP11_CYP27_families"/>
</dbReference>
<comment type="caution">
    <text evidence="9">The sequence shown here is derived from an EMBL/GenBank/DDBJ whole genome shotgun (WGS) entry which is preliminary data.</text>
</comment>
<dbReference type="AlphaFoldDB" id="A0A1D1VQL8"/>
<comment type="similarity">
    <text evidence="2">Belongs to the cytochrome P450 family.</text>
</comment>
<dbReference type="GO" id="GO:0006700">
    <property type="term" value="P:C21-steroid hormone biosynthetic process"/>
    <property type="evidence" value="ECO:0007669"/>
    <property type="project" value="TreeGrafter"/>
</dbReference>
<dbReference type="GO" id="GO:0005506">
    <property type="term" value="F:iron ion binding"/>
    <property type="evidence" value="ECO:0007669"/>
    <property type="project" value="InterPro"/>
</dbReference>
<dbReference type="GO" id="GO:0006704">
    <property type="term" value="P:glucocorticoid biosynthetic process"/>
    <property type="evidence" value="ECO:0007669"/>
    <property type="project" value="TreeGrafter"/>
</dbReference>
<dbReference type="PRINTS" id="PR00463">
    <property type="entry name" value="EP450I"/>
</dbReference>
<protein>
    <recommendedName>
        <fullName evidence="11">Cytochrome P450</fullName>
    </recommendedName>
</protein>
<evidence type="ECO:0000256" key="5">
    <source>
        <dbReference type="ARBA" id="ARBA00023002"/>
    </source>
</evidence>
<evidence type="ECO:0000256" key="7">
    <source>
        <dbReference type="ARBA" id="ARBA00023033"/>
    </source>
</evidence>
<keyword evidence="7" id="KW-0503">Monooxygenase</keyword>
<keyword evidence="5" id="KW-0560">Oxidoreductase</keyword>
<evidence type="ECO:0000256" key="6">
    <source>
        <dbReference type="ARBA" id="ARBA00023004"/>
    </source>
</evidence>
<evidence type="ECO:0000313" key="9">
    <source>
        <dbReference type="EMBL" id="GAV03877.1"/>
    </source>
</evidence>
<keyword evidence="10" id="KW-1185">Reference proteome</keyword>
<dbReference type="GO" id="GO:0034650">
    <property type="term" value="P:cortisol metabolic process"/>
    <property type="evidence" value="ECO:0007669"/>
    <property type="project" value="TreeGrafter"/>
</dbReference>
<evidence type="ECO:0000256" key="8">
    <source>
        <dbReference type="PIRSR" id="PIRSR602401-1"/>
    </source>
</evidence>
<dbReference type="PANTHER" id="PTHR24279:SF120">
    <property type="entry name" value="CYTOCHROME P450"/>
    <property type="match status" value="1"/>
</dbReference>
<dbReference type="OrthoDB" id="3945418at2759"/>
<evidence type="ECO:0000256" key="1">
    <source>
        <dbReference type="ARBA" id="ARBA00001971"/>
    </source>
</evidence>
<dbReference type="InterPro" id="IPR036396">
    <property type="entry name" value="Cyt_P450_sf"/>
</dbReference>
<dbReference type="PANTHER" id="PTHR24279">
    <property type="entry name" value="CYTOCHROME P450"/>
    <property type="match status" value="1"/>
</dbReference>
<evidence type="ECO:0000256" key="3">
    <source>
        <dbReference type="ARBA" id="ARBA00022617"/>
    </source>
</evidence>
<dbReference type="InterPro" id="IPR001128">
    <property type="entry name" value="Cyt_P450"/>
</dbReference>
<evidence type="ECO:0008006" key="11">
    <source>
        <dbReference type="Google" id="ProtNLM"/>
    </source>
</evidence>
<feature type="binding site" description="axial binding residue" evidence="8">
    <location>
        <position position="554"/>
    </location>
    <ligand>
        <name>heme</name>
        <dbReference type="ChEBI" id="CHEBI:30413"/>
    </ligand>
    <ligandPart>
        <name>Fe</name>
        <dbReference type="ChEBI" id="CHEBI:18248"/>
    </ligandPart>
</feature>
<dbReference type="GO" id="GO:0005743">
    <property type="term" value="C:mitochondrial inner membrane"/>
    <property type="evidence" value="ECO:0007669"/>
    <property type="project" value="UniProtKB-SubCell"/>
</dbReference>
<accession>A0A1D1VQL8</accession>
<reference evidence="9 10" key="1">
    <citation type="journal article" date="2016" name="Nat. Commun.">
        <title>Extremotolerant tardigrade genome and improved radiotolerance of human cultured cells by tardigrade-unique protein.</title>
        <authorList>
            <person name="Hashimoto T."/>
            <person name="Horikawa D.D."/>
            <person name="Saito Y."/>
            <person name="Kuwahara H."/>
            <person name="Kozuka-Hata H."/>
            <person name="Shin-I T."/>
            <person name="Minakuchi Y."/>
            <person name="Ohishi K."/>
            <person name="Motoyama A."/>
            <person name="Aizu T."/>
            <person name="Enomoto A."/>
            <person name="Kondo K."/>
            <person name="Tanaka S."/>
            <person name="Hara Y."/>
            <person name="Koshikawa S."/>
            <person name="Sagara H."/>
            <person name="Miura T."/>
            <person name="Yokobori S."/>
            <person name="Miyagawa K."/>
            <person name="Suzuki Y."/>
            <person name="Kubo T."/>
            <person name="Oyama M."/>
            <person name="Kohara Y."/>
            <person name="Fujiyama A."/>
            <person name="Arakawa K."/>
            <person name="Katayama T."/>
            <person name="Toyoda A."/>
            <person name="Kunieda T."/>
        </authorList>
    </citation>
    <scope>NUCLEOTIDE SEQUENCE [LARGE SCALE GENOMIC DNA]</scope>
    <source>
        <strain evidence="9 10">YOKOZUNA-1</strain>
    </source>
</reference>
<keyword evidence="4 8" id="KW-0479">Metal-binding</keyword>
<proteinExistence type="inferred from homology"/>
<comment type="cofactor">
    <cofactor evidence="1 8">
        <name>heme</name>
        <dbReference type="ChEBI" id="CHEBI:30413"/>
    </cofactor>
</comment>
<dbReference type="Gene3D" id="1.10.630.10">
    <property type="entry name" value="Cytochrome P450"/>
    <property type="match status" value="1"/>
</dbReference>
<dbReference type="GO" id="GO:0071375">
    <property type="term" value="P:cellular response to peptide hormone stimulus"/>
    <property type="evidence" value="ECO:0007669"/>
    <property type="project" value="TreeGrafter"/>
</dbReference>
<dbReference type="EMBL" id="BDGG01000010">
    <property type="protein sequence ID" value="GAV03877.1"/>
    <property type="molecule type" value="Genomic_DNA"/>
</dbReference>
<evidence type="ECO:0000256" key="2">
    <source>
        <dbReference type="ARBA" id="ARBA00010617"/>
    </source>
</evidence>
<sequence>MARGFRLTTPRLSSQQSFIPARVASSHAAAQVLVPSVGKAAGDGTSRCPHLQREVSTLSFAMDEVIMADTVSKVTNHRVNSGRGYEDIPRPKGSIPFMGTWIDALRHGVVTRVHEYVDMRYKQLGPIYREKLGKLEAVYIFDPQDVQRVFMREGRHPRHVIPEAWLLHREITDKPRGLFFMDGEEWLSRRRVINQLLLHPRALPHFSQRINDTINDLIKHWTNRSPVSTTAAPPNTGDPTGQSITINNIQEDVFNWSIECVGTVLFNQRLGCLASIAEDTASDTEAFVQAIQDTFRTTMVLTLFPPKLARALSLPVWWKFVRSMDTSLTIARRFIDNSMKAVLQRPESETDVSEGKPDVCSSLMALQRYDLDEVAALTADLFSGAAHTISNALAWAFYLVGQDQRVQDKIYEEVQRVVGSETGAITPDMLKEMVYVKAVIRETLRLYPIVPFHTRYLYEDISIQGYTVPANTLIMMPTYSMGRDEKTFAQADKFLPERWLRKRSNKAGGNDVISEGNGCPFNHGKDVSSSTDTATGGTNVNYATIPFAVGARACVGRRLAETEMHLMLAKVIKQFRVKYTGDGPVGIDLRMITAPKDPIKLRLELRDSP</sequence>
<dbReference type="GO" id="GO:0020037">
    <property type="term" value="F:heme binding"/>
    <property type="evidence" value="ECO:0007669"/>
    <property type="project" value="InterPro"/>
</dbReference>
<keyword evidence="6 8" id="KW-0408">Iron</keyword>
<keyword evidence="3 8" id="KW-0349">Heme</keyword>
<name>A0A1D1VQL8_RAMVA</name>
<evidence type="ECO:0000256" key="4">
    <source>
        <dbReference type="ARBA" id="ARBA00022723"/>
    </source>
</evidence>
<dbReference type="GO" id="GO:0008203">
    <property type="term" value="P:cholesterol metabolic process"/>
    <property type="evidence" value="ECO:0007669"/>
    <property type="project" value="UniProtKB-KW"/>
</dbReference>
<dbReference type="SUPFAM" id="SSF48264">
    <property type="entry name" value="Cytochrome P450"/>
    <property type="match status" value="1"/>
</dbReference>
<dbReference type="Pfam" id="PF00067">
    <property type="entry name" value="p450"/>
    <property type="match status" value="1"/>
</dbReference>
<dbReference type="GO" id="GO:0008386">
    <property type="term" value="F:cholesterol monooxygenase (side-chain-cleaving) activity"/>
    <property type="evidence" value="ECO:0007669"/>
    <property type="project" value="UniProtKB-EC"/>
</dbReference>
<gene>
    <name evidence="9" type="primary">RvY_14246-1</name>
    <name evidence="9" type="synonym">RvY_14246.1</name>
    <name evidence="9" type="ORF">RvY_14246</name>
</gene>
<dbReference type="PRINTS" id="PR00385">
    <property type="entry name" value="P450"/>
</dbReference>
<dbReference type="Proteomes" id="UP000186922">
    <property type="component" value="Unassembled WGS sequence"/>
</dbReference>